<sequence length="137" mass="15510">MKKSILILALIGTIFTSCKTAQQKENAAKTNVAEAKQDLADTRADNAAEWKSYKAAAQIKIADNKKQITVLKEKMNKPGNTFDGMYRNRIEKLEAKNMDLEKKLNGYDGNATQWETFKGNFNRDMNEVGENIKDLFN</sequence>
<dbReference type="EMBL" id="JBCGDP010000030">
    <property type="protein sequence ID" value="MEM0578606.1"/>
    <property type="molecule type" value="Genomic_DNA"/>
</dbReference>
<comment type="caution">
    <text evidence="2">The sequence shown here is derived from an EMBL/GenBank/DDBJ whole genome shotgun (WGS) entry which is preliminary data.</text>
</comment>
<gene>
    <name evidence="2" type="ORF">WFZ86_19040</name>
</gene>
<keyword evidence="3" id="KW-1185">Reference proteome</keyword>
<feature type="coiled-coil region" evidence="1">
    <location>
        <begin position="83"/>
        <end position="110"/>
    </location>
</feature>
<protein>
    <recommendedName>
        <fullName evidence="4">Lipoprotein</fullName>
    </recommendedName>
</protein>
<keyword evidence="1" id="KW-0175">Coiled coil</keyword>
<evidence type="ECO:0000256" key="1">
    <source>
        <dbReference type="SAM" id="Coils"/>
    </source>
</evidence>
<proteinExistence type="predicted"/>
<name>A0ABU9NTC0_9FLAO</name>
<feature type="coiled-coil region" evidence="1">
    <location>
        <begin position="18"/>
        <end position="45"/>
    </location>
</feature>
<evidence type="ECO:0008006" key="4">
    <source>
        <dbReference type="Google" id="ProtNLM"/>
    </source>
</evidence>
<dbReference type="RefSeq" id="WP_342693413.1">
    <property type="nucleotide sequence ID" value="NZ_JBCGDP010000030.1"/>
</dbReference>
<accession>A0ABU9NTC0</accession>
<evidence type="ECO:0000313" key="3">
    <source>
        <dbReference type="Proteomes" id="UP001468798"/>
    </source>
</evidence>
<organism evidence="2 3">
    <name type="scientific">Flavobacterium polysaccharolyticum</name>
    <dbReference type="NCBI Taxonomy" id="3133148"/>
    <lineage>
        <taxon>Bacteria</taxon>
        <taxon>Pseudomonadati</taxon>
        <taxon>Bacteroidota</taxon>
        <taxon>Flavobacteriia</taxon>
        <taxon>Flavobacteriales</taxon>
        <taxon>Flavobacteriaceae</taxon>
        <taxon>Flavobacterium</taxon>
    </lineage>
</organism>
<dbReference type="PROSITE" id="PS51257">
    <property type="entry name" value="PROKAR_LIPOPROTEIN"/>
    <property type="match status" value="1"/>
</dbReference>
<dbReference type="Proteomes" id="UP001468798">
    <property type="component" value="Unassembled WGS sequence"/>
</dbReference>
<evidence type="ECO:0000313" key="2">
    <source>
        <dbReference type="EMBL" id="MEM0578606.1"/>
    </source>
</evidence>
<reference evidence="2 3" key="1">
    <citation type="submission" date="2024-03" db="EMBL/GenBank/DDBJ databases">
        <title>Two novel species of the genus Flavobacterium exhibiting potentially degradation of complex polysaccharides.</title>
        <authorList>
            <person name="Lian X."/>
        </authorList>
    </citation>
    <scope>NUCLEOTIDE SEQUENCE [LARGE SCALE GENOMIC DNA]</scope>
    <source>
        <strain evidence="2 3">N6</strain>
    </source>
</reference>